<name>A0A8K0P4P7_LADFU</name>
<dbReference type="PROSITE" id="PS50137">
    <property type="entry name" value="DS_RBD"/>
    <property type="match status" value="1"/>
</dbReference>
<evidence type="ECO:0000259" key="2">
    <source>
        <dbReference type="PROSITE" id="PS50137"/>
    </source>
</evidence>
<dbReference type="GO" id="GO:0008251">
    <property type="term" value="F:tRNA-specific adenosine deaminase activity"/>
    <property type="evidence" value="ECO:0007669"/>
    <property type="project" value="TreeGrafter"/>
</dbReference>
<dbReference type="GO" id="GO:0010468">
    <property type="term" value="P:regulation of gene expression"/>
    <property type="evidence" value="ECO:0007669"/>
    <property type="project" value="UniProtKB-ARBA"/>
</dbReference>
<dbReference type="GO" id="GO:0005730">
    <property type="term" value="C:nucleolus"/>
    <property type="evidence" value="ECO:0007669"/>
    <property type="project" value="TreeGrafter"/>
</dbReference>
<keyword evidence="1" id="KW-0694">RNA-binding</keyword>
<protein>
    <submittedName>
        <fullName evidence="4">Uncharacterized protein</fullName>
    </submittedName>
</protein>
<dbReference type="PANTHER" id="PTHR10910:SF62">
    <property type="entry name" value="AT07585P-RELATED"/>
    <property type="match status" value="1"/>
</dbReference>
<sequence length="345" mass="36402">MESLRARAVQPGASPPPPCILSPADKGPVTMLNELRPGLKYECLSENGEQYAKFTMSVVVDGQQFKGMGPSKKLGKAAAAKAALAKMFNITFSPFASLIGGQGTPASPASALIASPSLLLKKLAGDRMSMPQTLADHIASRKVLSGIVMTGPSRLLPFPCSTDSSEDAVVLCLGTGTKCVGGGHLSESGTALNDTHAEVVARRCLLDFFYSQLEDLLLLPEKKNSSIFESRPNGHGYRVKPGIKFHLYINTAPCGDARIFSPHELGCMQGPGENQAANMSANAGNQGGARCMASSGVLSSSAPLDRHPNRRARGQLRTKIESGEGTIPVKSSDGIQTWDGVMQYN</sequence>
<reference evidence="4" key="1">
    <citation type="submission" date="2013-04" db="EMBL/GenBank/DDBJ databases">
        <authorList>
            <person name="Qu J."/>
            <person name="Murali S.C."/>
            <person name="Bandaranaike D."/>
            <person name="Bellair M."/>
            <person name="Blankenburg K."/>
            <person name="Chao H."/>
            <person name="Dinh H."/>
            <person name="Doddapaneni H."/>
            <person name="Downs B."/>
            <person name="Dugan-Rocha S."/>
            <person name="Elkadiri S."/>
            <person name="Gnanaolivu R.D."/>
            <person name="Hernandez B."/>
            <person name="Javaid M."/>
            <person name="Jayaseelan J.C."/>
            <person name="Lee S."/>
            <person name="Li M."/>
            <person name="Ming W."/>
            <person name="Munidasa M."/>
            <person name="Muniz J."/>
            <person name="Nguyen L."/>
            <person name="Ongeri F."/>
            <person name="Osuji N."/>
            <person name="Pu L.-L."/>
            <person name="Puazo M."/>
            <person name="Qu C."/>
            <person name="Quiroz J."/>
            <person name="Raj R."/>
            <person name="Weissenberger G."/>
            <person name="Xin Y."/>
            <person name="Zou X."/>
            <person name="Han Y."/>
            <person name="Richards S."/>
            <person name="Worley K."/>
            <person name="Muzny D."/>
            <person name="Gibbs R."/>
        </authorList>
    </citation>
    <scope>NUCLEOTIDE SEQUENCE</scope>
    <source>
        <strain evidence="4">Sampled in the wild</strain>
    </source>
</reference>
<reference evidence="4" key="2">
    <citation type="submission" date="2017-10" db="EMBL/GenBank/DDBJ databases">
        <title>Ladona fulva Genome sequencing and assembly.</title>
        <authorList>
            <person name="Murali S."/>
            <person name="Richards S."/>
            <person name="Bandaranaike D."/>
            <person name="Bellair M."/>
            <person name="Blankenburg K."/>
            <person name="Chao H."/>
            <person name="Dinh H."/>
            <person name="Doddapaneni H."/>
            <person name="Dugan-Rocha S."/>
            <person name="Elkadiri S."/>
            <person name="Gnanaolivu R."/>
            <person name="Hernandez B."/>
            <person name="Skinner E."/>
            <person name="Javaid M."/>
            <person name="Lee S."/>
            <person name="Li M."/>
            <person name="Ming W."/>
            <person name="Munidasa M."/>
            <person name="Muniz J."/>
            <person name="Nguyen L."/>
            <person name="Hughes D."/>
            <person name="Osuji N."/>
            <person name="Pu L.-L."/>
            <person name="Puazo M."/>
            <person name="Qu C."/>
            <person name="Quiroz J."/>
            <person name="Raj R."/>
            <person name="Weissenberger G."/>
            <person name="Xin Y."/>
            <person name="Zou X."/>
            <person name="Han Y."/>
            <person name="Worley K."/>
            <person name="Muzny D."/>
            <person name="Gibbs R."/>
        </authorList>
    </citation>
    <scope>NUCLEOTIDE SEQUENCE</scope>
    <source>
        <strain evidence="4">Sampled in the wild</strain>
    </source>
</reference>
<dbReference type="GO" id="GO:0006396">
    <property type="term" value="P:RNA processing"/>
    <property type="evidence" value="ECO:0007669"/>
    <property type="project" value="InterPro"/>
</dbReference>
<dbReference type="AlphaFoldDB" id="A0A8K0P4P7"/>
<feature type="domain" description="DRBM" evidence="2">
    <location>
        <begin position="53"/>
        <end position="89"/>
    </location>
</feature>
<dbReference type="InterPro" id="IPR014720">
    <property type="entry name" value="dsRBD_dom"/>
</dbReference>
<dbReference type="EMBL" id="KZ308681">
    <property type="protein sequence ID" value="KAG8233017.1"/>
    <property type="molecule type" value="Genomic_DNA"/>
</dbReference>
<keyword evidence="5" id="KW-1185">Reference proteome</keyword>
<dbReference type="Pfam" id="PF00035">
    <property type="entry name" value="dsrm"/>
    <property type="match status" value="1"/>
</dbReference>
<dbReference type="OrthoDB" id="10268011at2759"/>
<dbReference type="GO" id="GO:0003726">
    <property type="term" value="F:double-stranded RNA adenosine deaminase activity"/>
    <property type="evidence" value="ECO:0007669"/>
    <property type="project" value="TreeGrafter"/>
</dbReference>
<dbReference type="Gene3D" id="3.30.160.20">
    <property type="match status" value="1"/>
</dbReference>
<evidence type="ECO:0000313" key="4">
    <source>
        <dbReference type="EMBL" id="KAG8233017.1"/>
    </source>
</evidence>
<dbReference type="SUPFAM" id="SSF54768">
    <property type="entry name" value="dsRNA-binding domain-like"/>
    <property type="match status" value="1"/>
</dbReference>
<evidence type="ECO:0000256" key="1">
    <source>
        <dbReference type="PROSITE-ProRule" id="PRU00266"/>
    </source>
</evidence>
<feature type="domain" description="A to I editase" evidence="3">
    <location>
        <begin position="172"/>
        <end position="345"/>
    </location>
</feature>
<comment type="caution">
    <text evidence="4">The sequence shown here is derived from an EMBL/GenBank/DDBJ whole genome shotgun (WGS) entry which is preliminary data.</text>
</comment>
<gene>
    <name evidence="4" type="ORF">J437_LFUL013686</name>
</gene>
<dbReference type="SMART" id="SM00358">
    <property type="entry name" value="DSRM"/>
    <property type="match status" value="1"/>
</dbReference>
<dbReference type="GO" id="GO:0005737">
    <property type="term" value="C:cytoplasm"/>
    <property type="evidence" value="ECO:0007669"/>
    <property type="project" value="TreeGrafter"/>
</dbReference>
<dbReference type="Pfam" id="PF02137">
    <property type="entry name" value="A_deamin"/>
    <property type="match status" value="1"/>
</dbReference>
<accession>A0A8K0P4P7</accession>
<dbReference type="InterPro" id="IPR002466">
    <property type="entry name" value="A_deamin"/>
</dbReference>
<dbReference type="GO" id="GO:0006382">
    <property type="term" value="P:adenosine to inosine editing"/>
    <property type="evidence" value="ECO:0007669"/>
    <property type="project" value="TreeGrafter"/>
</dbReference>
<dbReference type="PROSITE" id="PS50141">
    <property type="entry name" value="A_DEAMIN_EDITASE"/>
    <property type="match status" value="1"/>
</dbReference>
<dbReference type="GO" id="GO:0003725">
    <property type="term" value="F:double-stranded RNA binding"/>
    <property type="evidence" value="ECO:0007669"/>
    <property type="project" value="TreeGrafter"/>
</dbReference>
<dbReference type="Proteomes" id="UP000792457">
    <property type="component" value="Unassembled WGS sequence"/>
</dbReference>
<organism evidence="4 5">
    <name type="scientific">Ladona fulva</name>
    <name type="common">Scarce chaser dragonfly</name>
    <name type="synonym">Libellula fulva</name>
    <dbReference type="NCBI Taxonomy" id="123851"/>
    <lineage>
        <taxon>Eukaryota</taxon>
        <taxon>Metazoa</taxon>
        <taxon>Ecdysozoa</taxon>
        <taxon>Arthropoda</taxon>
        <taxon>Hexapoda</taxon>
        <taxon>Insecta</taxon>
        <taxon>Pterygota</taxon>
        <taxon>Palaeoptera</taxon>
        <taxon>Odonata</taxon>
        <taxon>Epiprocta</taxon>
        <taxon>Anisoptera</taxon>
        <taxon>Libelluloidea</taxon>
        <taxon>Libellulidae</taxon>
        <taxon>Ladona</taxon>
    </lineage>
</organism>
<dbReference type="PANTHER" id="PTHR10910">
    <property type="entry name" value="EUKARYOTE SPECIFIC DSRNA BINDING PROTEIN"/>
    <property type="match status" value="1"/>
</dbReference>
<proteinExistence type="predicted"/>
<evidence type="ECO:0000313" key="5">
    <source>
        <dbReference type="Proteomes" id="UP000792457"/>
    </source>
</evidence>
<evidence type="ECO:0000259" key="3">
    <source>
        <dbReference type="PROSITE" id="PS50141"/>
    </source>
</evidence>
<dbReference type="SMART" id="SM00552">
    <property type="entry name" value="ADEAMc"/>
    <property type="match status" value="1"/>
</dbReference>